<dbReference type="Pfam" id="PF13208">
    <property type="entry name" value="TerB_N"/>
    <property type="match status" value="1"/>
</dbReference>
<evidence type="ECO:0000259" key="2">
    <source>
        <dbReference type="Pfam" id="PF13208"/>
    </source>
</evidence>
<reference evidence="4 5" key="1">
    <citation type="journal article" date="2017" name="BMC Genomics">
        <title>Comparative genomic and phylogenomic analyses of the Bifidobacteriaceae family.</title>
        <authorList>
            <person name="Lugli G.A."/>
            <person name="Milani C."/>
            <person name="Turroni F."/>
            <person name="Duranti S."/>
            <person name="Mancabelli L."/>
            <person name="Mangifesta M."/>
            <person name="Ferrario C."/>
            <person name="Modesto M."/>
            <person name="Mattarelli P."/>
            <person name="Jiri K."/>
            <person name="van Sinderen D."/>
            <person name="Ventura M."/>
        </authorList>
    </citation>
    <scope>NUCLEOTIDE SEQUENCE [LARGE SCALE GENOMIC DNA]</scope>
    <source>
        <strain evidence="4 5">LMG 21773</strain>
    </source>
</reference>
<dbReference type="InterPro" id="IPR025266">
    <property type="entry name" value="TerB_N"/>
</dbReference>
<dbReference type="RefSeq" id="WP_094689895.1">
    <property type="nucleotide sequence ID" value="NZ_JACBYZ010000001.1"/>
</dbReference>
<name>A0A261FBS5_9BIFI</name>
<sequence length="754" mass="85920">MELSDLVEYARAQEELDVLVQKGWGDYPDEYTVSEHHSGTVIAYIIDLWDEKSFEDVPCCDIKCGYEFGVLVSGQVSKPFRKKGKDWAGVRFDKVRDEDSVYMLLDHAQKIARENAPQELVRKYRGMARKLYDKMHVNEEQPLASQTAYPVAPHSTSPVTFPETSPSTLRKASPASRQTVEASAAQVSDPLLFVPPTMLPPHQQDAASQPAVHDHTAATEAFNAEMRKRAEQAQRMAETLDLGLPRNSAKIPEKILQMQSLYTHEHRNGDINDAHNFVVQGTFMQDYEDDKPWLTNLIKFSPTYHDFNAAQLRGYFTWRKYVRQGSLKQASPAFFTMYVYELLNGIGTRDVQDSLDKLLAFTQAMRKQHLGPLGAISMYRRWMLFLGIIYSFPPQTMRKYVDPELLEQDSNLVILRDFDEHNDAEVCQALDYFSGGKVSASPAVAKNPEVARHLFAQAWREINTDSPFEGEPLFVRCFDNPQTYPSEGLSDAVVLIDRPEQAVTYHLTEVTTIEYLHQKWMMKRYDKVFFQTELIGRLVHSVDLVLRKLLKTGHYLRHKAQDQVFDQVAHTVVQQYQARQSEEKAKARVAAISIDFSQLKTIRRDADVTRENLLTDEERGVDNALSEKIELEVAQNEPETKNAQKPELLQQPEPAQKPVIPTKLEDVPDQTGKVETSVLAQYHDVLTKLLVGSDVSQNLRDKHLMASMVADAINDALYEQIGDVVIESDGDNLSLVPDYEEDVRAVLREEHQDE</sequence>
<evidence type="ECO:0000256" key="1">
    <source>
        <dbReference type="SAM" id="MobiDB-lite"/>
    </source>
</evidence>
<comment type="caution">
    <text evidence="4">The sequence shown here is derived from an EMBL/GenBank/DDBJ whole genome shotgun (WGS) entry which is preliminary data.</text>
</comment>
<dbReference type="InterPro" id="IPR028932">
    <property type="entry name" value="TerB-C"/>
</dbReference>
<accession>A0A261FBS5</accession>
<dbReference type="Pfam" id="PF15615">
    <property type="entry name" value="TerB_C"/>
    <property type="match status" value="1"/>
</dbReference>
<keyword evidence="5" id="KW-1185">Reference proteome</keyword>
<dbReference type="Proteomes" id="UP000228976">
    <property type="component" value="Unassembled WGS sequence"/>
</dbReference>
<evidence type="ECO:0000259" key="3">
    <source>
        <dbReference type="Pfam" id="PF15615"/>
    </source>
</evidence>
<evidence type="ECO:0000313" key="5">
    <source>
        <dbReference type="Proteomes" id="UP000228976"/>
    </source>
</evidence>
<organism evidence="4 5">
    <name type="scientific">Aeriscardovia aeriphila</name>
    <dbReference type="NCBI Taxonomy" id="218139"/>
    <lineage>
        <taxon>Bacteria</taxon>
        <taxon>Bacillati</taxon>
        <taxon>Actinomycetota</taxon>
        <taxon>Actinomycetes</taxon>
        <taxon>Bifidobacteriales</taxon>
        <taxon>Bifidobacteriaceae</taxon>
        <taxon>Aeriscardovia</taxon>
    </lineage>
</organism>
<feature type="region of interest" description="Disordered" evidence="1">
    <location>
        <begin position="150"/>
        <end position="183"/>
    </location>
</feature>
<feature type="compositionally biased region" description="Polar residues" evidence="1">
    <location>
        <begin position="150"/>
        <end position="181"/>
    </location>
</feature>
<feature type="region of interest" description="Disordered" evidence="1">
    <location>
        <begin position="634"/>
        <end position="659"/>
    </location>
</feature>
<protein>
    <submittedName>
        <fullName evidence="4">TerB-N</fullName>
    </submittedName>
</protein>
<feature type="domain" description="TerB N-terminal" evidence="2">
    <location>
        <begin position="248"/>
        <end position="365"/>
    </location>
</feature>
<proteinExistence type="predicted"/>
<dbReference type="EMBL" id="MWWU01000002">
    <property type="protein sequence ID" value="OZG56356.1"/>
    <property type="molecule type" value="Genomic_DNA"/>
</dbReference>
<dbReference type="AlphaFoldDB" id="A0A261FBS5"/>
<gene>
    <name evidence="4" type="ORF">AEAE_0844</name>
</gene>
<feature type="domain" description="TerB-C" evidence="3">
    <location>
        <begin position="578"/>
        <end position="744"/>
    </location>
</feature>
<dbReference type="OrthoDB" id="2663344at2"/>
<evidence type="ECO:0000313" key="4">
    <source>
        <dbReference type="EMBL" id="OZG56356.1"/>
    </source>
</evidence>